<feature type="region of interest" description="Disordered" evidence="1">
    <location>
        <begin position="75"/>
        <end position="96"/>
    </location>
</feature>
<evidence type="ECO:0000256" key="1">
    <source>
        <dbReference type="SAM" id="MobiDB-lite"/>
    </source>
</evidence>
<reference evidence="2 3" key="1">
    <citation type="submission" date="2015-06" db="EMBL/GenBank/DDBJ databases">
        <title>Improved classification and identification of acetic acid bacteria using matrix-assisted laser desorption/ionization time-of-flight mass spectrometry; Gluconobacter nephelii and Gluconobacter uchimurae are later heterotypic synonyms of Gluconobacter japonicus and Gluconobacter oxydans, respectively.</title>
        <authorList>
            <person name="Li L."/>
            <person name="Cleenwerck I."/>
            <person name="De Vuyst L."/>
            <person name="Vandamme P."/>
        </authorList>
    </citation>
    <scope>NUCLEOTIDE SEQUENCE [LARGE SCALE GENOMIC DNA]</scope>
    <source>
        <strain evidence="2 3">LMG 1699</strain>
    </source>
</reference>
<accession>A0A149UNT0</accession>
<protein>
    <submittedName>
        <fullName evidence="2">DNA-binding protein</fullName>
    </submittedName>
</protein>
<dbReference type="EMBL" id="LHZX01000279">
    <property type="protein sequence ID" value="KXV69504.1"/>
    <property type="molecule type" value="Genomic_DNA"/>
</dbReference>
<evidence type="ECO:0000313" key="2">
    <source>
        <dbReference type="EMBL" id="KXV69504.1"/>
    </source>
</evidence>
<dbReference type="OrthoDB" id="8907865at2"/>
<sequence length="96" mass="10381">MLYTEFITELGKAGLSVRAFAELTGMNPNSISNYARTGEVPTHLSLIAVLIVSVSEMGGDYRRIMSKVGVTLKKPRGGARQGHFGGDRQNNLDLKA</sequence>
<evidence type="ECO:0000313" key="3">
    <source>
        <dbReference type="Proteomes" id="UP000075377"/>
    </source>
</evidence>
<dbReference type="Proteomes" id="UP000075377">
    <property type="component" value="Unassembled WGS sequence"/>
</dbReference>
<organism evidence="2 3">
    <name type="scientific">Acetobacter malorum</name>
    <dbReference type="NCBI Taxonomy" id="178901"/>
    <lineage>
        <taxon>Bacteria</taxon>
        <taxon>Pseudomonadati</taxon>
        <taxon>Pseudomonadota</taxon>
        <taxon>Alphaproteobacteria</taxon>
        <taxon>Acetobacterales</taxon>
        <taxon>Acetobacteraceae</taxon>
        <taxon>Acetobacter</taxon>
    </lineage>
</organism>
<dbReference type="RefSeq" id="WP_061500414.1">
    <property type="nucleotide sequence ID" value="NZ_LHZX01000279.1"/>
</dbReference>
<dbReference type="AlphaFoldDB" id="A0A149UNT0"/>
<proteinExistence type="predicted"/>
<dbReference type="PATRIC" id="fig|178901.14.peg.526"/>
<keyword evidence="2" id="KW-0238">DNA-binding</keyword>
<comment type="caution">
    <text evidence="2">The sequence shown here is derived from an EMBL/GenBank/DDBJ whole genome shotgun (WGS) entry which is preliminary data.</text>
</comment>
<name>A0A149UNT0_9PROT</name>
<gene>
    <name evidence="2" type="ORF">AD951_06295</name>
</gene>
<dbReference type="GO" id="GO:0003677">
    <property type="term" value="F:DNA binding"/>
    <property type="evidence" value="ECO:0007669"/>
    <property type="project" value="UniProtKB-KW"/>
</dbReference>